<dbReference type="InterPro" id="IPR029000">
    <property type="entry name" value="Cyclophilin-like_dom_sf"/>
</dbReference>
<dbReference type="EMBL" id="JACHOB010000001">
    <property type="protein sequence ID" value="MBB4658567.1"/>
    <property type="molecule type" value="Genomic_DNA"/>
</dbReference>
<dbReference type="Pfam" id="PF02626">
    <property type="entry name" value="CT_A_B"/>
    <property type="match status" value="1"/>
</dbReference>
<sequence length="319" mass="32786">MTAALTVLDPGLQTTVQAGPRRAARHLGVPASGAADPVSLALANRLVGNPWDAAAIELTLTGGSFRAERTLTVGIAGAPCTVQVDGRSFGLHRGFRLERGSKLALGPASAGCRTYLAAEGGIDVPAVLGSASTYLPAGLGGLEGRSLRSGDRLPAGSASGVEVVSTPDALRPPWDRNWTLRACLGPGGELLTEAGRALLFGGGWRAGRAADRTGVRLERSDGGTLALPSVGSLPSAPVFPGTLQCPEGGAPILLGPDSGTTGGYPRIAQVIRADRHLFGQIRPGDAVRLLLWTPDDARAVLEEKATLLSSWIGKDFQLD</sequence>
<proteinExistence type="predicted"/>
<dbReference type="SMART" id="SM00797">
    <property type="entry name" value="AHS2"/>
    <property type="match status" value="1"/>
</dbReference>
<feature type="domain" description="Carboxyltransferase" evidence="4">
    <location>
        <begin position="26"/>
        <end position="307"/>
    </location>
</feature>
<evidence type="ECO:0000259" key="4">
    <source>
        <dbReference type="SMART" id="SM00797"/>
    </source>
</evidence>
<evidence type="ECO:0000256" key="2">
    <source>
        <dbReference type="ARBA" id="ARBA00022801"/>
    </source>
</evidence>
<reference evidence="5 6" key="1">
    <citation type="submission" date="2020-08" db="EMBL/GenBank/DDBJ databases">
        <title>Genomic Encyclopedia of Type Strains, Phase IV (KMG-IV): sequencing the most valuable type-strain genomes for metagenomic binning, comparative biology and taxonomic classification.</title>
        <authorList>
            <person name="Goeker M."/>
        </authorList>
    </citation>
    <scope>NUCLEOTIDE SEQUENCE [LARGE SCALE GENOMIC DNA]</scope>
    <source>
        <strain evidence="5 6">DSM 102850</strain>
    </source>
</reference>
<dbReference type="PANTHER" id="PTHR43309">
    <property type="entry name" value="5-OXOPROLINASE SUBUNIT C"/>
    <property type="match status" value="1"/>
</dbReference>
<accession>A0A840I1E4</accession>
<dbReference type="GO" id="GO:0005524">
    <property type="term" value="F:ATP binding"/>
    <property type="evidence" value="ECO:0007669"/>
    <property type="project" value="UniProtKB-KW"/>
</dbReference>
<evidence type="ECO:0000256" key="3">
    <source>
        <dbReference type="ARBA" id="ARBA00022840"/>
    </source>
</evidence>
<evidence type="ECO:0000313" key="6">
    <source>
        <dbReference type="Proteomes" id="UP000563524"/>
    </source>
</evidence>
<dbReference type="RefSeq" id="WP_183816505.1">
    <property type="nucleotide sequence ID" value="NZ_JACHOB010000001.1"/>
</dbReference>
<dbReference type="AlphaFoldDB" id="A0A840I1E4"/>
<protein>
    <submittedName>
        <fullName evidence="5">Biotin-dependent carboxylase-like uncharacterized protein</fullName>
    </submittedName>
</protein>
<evidence type="ECO:0000313" key="5">
    <source>
        <dbReference type="EMBL" id="MBB4658567.1"/>
    </source>
</evidence>
<name>A0A840I1E4_9PROT</name>
<dbReference type="Gene3D" id="2.40.100.10">
    <property type="entry name" value="Cyclophilin-like"/>
    <property type="match status" value="1"/>
</dbReference>
<comment type="caution">
    <text evidence="5">The sequence shown here is derived from an EMBL/GenBank/DDBJ whole genome shotgun (WGS) entry which is preliminary data.</text>
</comment>
<gene>
    <name evidence="5" type="ORF">GGQ59_001067</name>
</gene>
<dbReference type="Proteomes" id="UP000563524">
    <property type="component" value="Unassembled WGS sequence"/>
</dbReference>
<dbReference type="PANTHER" id="PTHR43309:SF3">
    <property type="entry name" value="5-OXOPROLINASE SUBUNIT C"/>
    <property type="match status" value="1"/>
</dbReference>
<evidence type="ECO:0000256" key="1">
    <source>
        <dbReference type="ARBA" id="ARBA00022741"/>
    </source>
</evidence>
<dbReference type="InterPro" id="IPR003778">
    <property type="entry name" value="CT_A_B"/>
</dbReference>
<dbReference type="GO" id="GO:0016787">
    <property type="term" value="F:hydrolase activity"/>
    <property type="evidence" value="ECO:0007669"/>
    <property type="project" value="UniProtKB-KW"/>
</dbReference>
<dbReference type="SUPFAM" id="SSF50891">
    <property type="entry name" value="Cyclophilin-like"/>
    <property type="match status" value="1"/>
</dbReference>
<organism evidence="5 6">
    <name type="scientific">Parvularcula dongshanensis</name>
    <dbReference type="NCBI Taxonomy" id="1173995"/>
    <lineage>
        <taxon>Bacteria</taxon>
        <taxon>Pseudomonadati</taxon>
        <taxon>Pseudomonadota</taxon>
        <taxon>Alphaproteobacteria</taxon>
        <taxon>Parvularculales</taxon>
        <taxon>Parvularculaceae</taxon>
        <taxon>Parvularcula</taxon>
    </lineage>
</organism>
<keyword evidence="6" id="KW-1185">Reference proteome</keyword>
<keyword evidence="3" id="KW-0067">ATP-binding</keyword>
<dbReference type="InterPro" id="IPR052708">
    <property type="entry name" value="PxpC"/>
</dbReference>
<keyword evidence="2" id="KW-0378">Hydrolase</keyword>
<keyword evidence="1" id="KW-0547">Nucleotide-binding</keyword>